<proteinExistence type="predicted"/>
<dbReference type="Proteomes" id="UP001497602">
    <property type="component" value="Unassembled WGS sequence"/>
</dbReference>
<dbReference type="RefSeq" id="WP_348739042.1">
    <property type="nucleotide sequence ID" value="NZ_CAXJRC010000033.1"/>
</dbReference>
<keyword evidence="3" id="KW-1185">Reference proteome</keyword>
<evidence type="ECO:0000313" key="2">
    <source>
        <dbReference type="EMBL" id="CAL2107430.1"/>
    </source>
</evidence>
<feature type="chain" id="PRO_5045509029" evidence="1">
    <location>
        <begin position="21"/>
        <end position="530"/>
    </location>
</feature>
<reference evidence="2 3" key="1">
    <citation type="submission" date="2024-05" db="EMBL/GenBank/DDBJ databases">
        <authorList>
            <person name="Duchaud E."/>
        </authorList>
    </citation>
    <scope>NUCLEOTIDE SEQUENCE [LARGE SCALE GENOMIC DNA]</scope>
    <source>
        <strain evidence="2">Ena-SAMPLE-TAB-13-05-2024-13:56:06:370-140305</strain>
    </source>
</reference>
<accession>A0ABM9PNW1</accession>
<dbReference type="EMBL" id="CAXJRC010000033">
    <property type="protein sequence ID" value="CAL2107430.1"/>
    <property type="molecule type" value="Genomic_DNA"/>
</dbReference>
<evidence type="ECO:0000313" key="3">
    <source>
        <dbReference type="Proteomes" id="UP001497602"/>
    </source>
</evidence>
<evidence type="ECO:0000256" key="1">
    <source>
        <dbReference type="SAM" id="SignalP"/>
    </source>
</evidence>
<keyword evidence="1" id="KW-0732">Signal</keyword>
<name>A0ABM9PNW1_9FLAO</name>
<feature type="signal peptide" evidence="1">
    <location>
        <begin position="1"/>
        <end position="20"/>
    </location>
</feature>
<sequence>MKKTLFILLFALINYTTITAQEFSVVKSDIFKDKKKHSYLSFAIDDQNEGLITIRGYKAGFPLKTTKGYYIQHFDKDLKLIKEYVYEVKKNRLESAFVKDGKLHLIEFEHLIKEKTINYNVVSTNLDKFNFTSKQLLSLSKENIKKYLPAGPILSLFLSSSNAQVDSDYMGEVTMSKSNNFFSIIFDFKNKEKETHKIFSFNNDFELLYEKLITKDIKDKLFKYNNVEVDDNDGSVYFLGKAFENNSTKRKRKGKANYHFELIKVDAQGEKSISFKKPEKFIGTLSLVKNNDKLSCIGFFGNKKEEKYNGVCVFNLDSNTLSIKNEKFNLFTETFLTDKYGSNERRKSRKKKKGIADIEFRSVQAMDNGDLVINAEEDYLTTHTYSGANGSFRTRTIRHFDDIISLRVDIDGNLKWARNINKAQTGYQNSSFTPISIGETTYLFINCSDKFKKLKGDRISFKQTSAKKSNLYMISISGNGKFDYKKVIDRKDSEVFYKVNGGIAPDSKNEVILLGKKKKKSQIVKIKIQS</sequence>
<gene>
    <name evidence="2" type="ORF">T190115A13A_30276</name>
</gene>
<protein>
    <submittedName>
        <fullName evidence="2">Uncharacterized protein</fullName>
    </submittedName>
</protein>
<organism evidence="2 3">
    <name type="scientific">Tenacibaculum vairaonense</name>
    <dbReference type="NCBI Taxonomy" id="3137860"/>
    <lineage>
        <taxon>Bacteria</taxon>
        <taxon>Pseudomonadati</taxon>
        <taxon>Bacteroidota</taxon>
        <taxon>Flavobacteriia</taxon>
        <taxon>Flavobacteriales</taxon>
        <taxon>Flavobacteriaceae</taxon>
        <taxon>Tenacibaculum</taxon>
    </lineage>
</organism>
<comment type="caution">
    <text evidence="2">The sequence shown here is derived from an EMBL/GenBank/DDBJ whole genome shotgun (WGS) entry which is preliminary data.</text>
</comment>